<comment type="caution">
    <text evidence="1">The sequence shown here is derived from an EMBL/GenBank/DDBJ whole genome shotgun (WGS) entry which is preliminary data.</text>
</comment>
<dbReference type="AlphaFoldDB" id="A0A7J7LU18"/>
<dbReference type="Proteomes" id="UP000541444">
    <property type="component" value="Unassembled WGS sequence"/>
</dbReference>
<gene>
    <name evidence="1" type="ORF">GIB67_033448</name>
    <name evidence="2" type="ORF">GIB67_038059</name>
</gene>
<dbReference type="OrthoDB" id="6017153at2759"/>
<dbReference type="EMBL" id="JACGCM010000968">
    <property type="protein sequence ID" value="KAF6163745.1"/>
    <property type="molecule type" value="Genomic_DNA"/>
</dbReference>
<protein>
    <submittedName>
        <fullName evidence="1">Uncharacterized protein</fullName>
    </submittedName>
</protein>
<accession>A0A7J7LU18</accession>
<keyword evidence="3" id="KW-1185">Reference proteome</keyword>
<name>A0A7J7LU18_9MAGN</name>
<proteinExistence type="predicted"/>
<evidence type="ECO:0000313" key="1">
    <source>
        <dbReference type="EMBL" id="KAF6146089.1"/>
    </source>
</evidence>
<dbReference type="EMBL" id="JACGCM010002017">
    <property type="protein sequence ID" value="KAF6146089.1"/>
    <property type="molecule type" value="Genomic_DNA"/>
</dbReference>
<organism evidence="1 3">
    <name type="scientific">Kingdonia uniflora</name>
    <dbReference type="NCBI Taxonomy" id="39325"/>
    <lineage>
        <taxon>Eukaryota</taxon>
        <taxon>Viridiplantae</taxon>
        <taxon>Streptophyta</taxon>
        <taxon>Embryophyta</taxon>
        <taxon>Tracheophyta</taxon>
        <taxon>Spermatophyta</taxon>
        <taxon>Magnoliopsida</taxon>
        <taxon>Ranunculales</taxon>
        <taxon>Circaeasteraceae</taxon>
        <taxon>Kingdonia</taxon>
    </lineage>
</organism>
<evidence type="ECO:0000313" key="2">
    <source>
        <dbReference type="EMBL" id="KAF6163745.1"/>
    </source>
</evidence>
<sequence>MRLRILNRIVEKTRVFQFLAGLNPDFEYARVHLLDRTHFPTPEEAHAYCLFDQSRWSPMPPISGIPLETSAMAIRYVYLAPPSVPSQTSYTSSPSLSPLSTAFGNSRPSKKKCDYCGCQPPTLDCQASSVALGLSPAINSPLSGIEPSPTAFIPVTTDHDSLVSHSDDDRPIVIWKEKRWTQVKHIKNAKMISTRSQFFEVWGDMLDSSRPSLFMLWP</sequence>
<evidence type="ECO:0000313" key="3">
    <source>
        <dbReference type="Proteomes" id="UP000541444"/>
    </source>
</evidence>
<reference evidence="1 3" key="1">
    <citation type="journal article" date="2020" name="IScience">
        <title>Genome Sequencing of the Endangered Kingdonia uniflora (Circaeasteraceae, Ranunculales) Reveals Potential Mechanisms of Evolutionary Specialization.</title>
        <authorList>
            <person name="Sun Y."/>
            <person name="Deng T."/>
            <person name="Zhang A."/>
            <person name="Moore M.J."/>
            <person name="Landis J.B."/>
            <person name="Lin N."/>
            <person name="Zhang H."/>
            <person name="Zhang X."/>
            <person name="Huang J."/>
            <person name="Zhang X."/>
            <person name="Sun H."/>
            <person name="Wang H."/>
        </authorList>
    </citation>
    <scope>NUCLEOTIDE SEQUENCE [LARGE SCALE GENOMIC DNA]</scope>
    <source>
        <strain evidence="1">TB1705</strain>
        <tissue evidence="1">Leaf</tissue>
    </source>
</reference>